<keyword evidence="3 8" id="KW-0812">Transmembrane</keyword>
<gene>
    <name evidence="10" type="ORF">LSH36_1693g00002</name>
</gene>
<keyword evidence="2" id="KW-1003">Cell membrane</keyword>
<keyword evidence="6" id="KW-0675">Receptor</keyword>
<evidence type="ECO:0000256" key="5">
    <source>
        <dbReference type="ARBA" id="ARBA00023136"/>
    </source>
</evidence>
<dbReference type="GO" id="GO:0015276">
    <property type="term" value="F:ligand-gated monoatomic ion channel activity"/>
    <property type="evidence" value="ECO:0007669"/>
    <property type="project" value="InterPro"/>
</dbReference>
<reference evidence="10" key="1">
    <citation type="journal article" date="2023" name="Mol. Biol. Evol.">
        <title>Third-Generation Sequencing Reveals the Adaptive Role of the Epigenome in Three Deep-Sea Polychaetes.</title>
        <authorList>
            <person name="Perez M."/>
            <person name="Aroh O."/>
            <person name="Sun Y."/>
            <person name="Lan Y."/>
            <person name="Juniper S.K."/>
            <person name="Young C.R."/>
            <person name="Angers B."/>
            <person name="Qian P.Y."/>
        </authorList>
    </citation>
    <scope>NUCLEOTIDE SEQUENCE</scope>
    <source>
        <strain evidence="10">P08H-3</strain>
    </source>
</reference>
<keyword evidence="7" id="KW-0325">Glycoprotein</keyword>
<keyword evidence="4 8" id="KW-1133">Transmembrane helix</keyword>
<protein>
    <recommendedName>
        <fullName evidence="9">Ionotropic glutamate receptor C-terminal domain-containing protein</fullName>
    </recommendedName>
</protein>
<accession>A0AAD9IS24</accession>
<organism evidence="10 11">
    <name type="scientific">Paralvinella palmiformis</name>
    <dbReference type="NCBI Taxonomy" id="53620"/>
    <lineage>
        <taxon>Eukaryota</taxon>
        <taxon>Metazoa</taxon>
        <taxon>Spiralia</taxon>
        <taxon>Lophotrochozoa</taxon>
        <taxon>Annelida</taxon>
        <taxon>Polychaeta</taxon>
        <taxon>Sedentaria</taxon>
        <taxon>Canalipalpata</taxon>
        <taxon>Terebellida</taxon>
        <taxon>Terebelliformia</taxon>
        <taxon>Alvinellidae</taxon>
        <taxon>Paralvinella</taxon>
    </lineage>
</organism>
<dbReference type="Proteomes" id="UP001208570">
    <property type="component" value="Unassembled WGS sequence"/>
</dbReference>
<sequence>MGVNQLVSQAIIMSVCQYDNQSLNLALSDEESHSFMHHIRLNWVLLTITLDILTIVNPLLRDGDNLVVLTRNFVPQTMDEYLAEANLAVGGITIISSREAVIDFTTPFTEVSVAVILRLHAHRWDFIYSVFNPTVWLCIGCLPVLITLSSYVAYTLVATYSGNLTSRLAVTKVKMPFINLQGLADDTKYTLVIVGNTSTELLLKNSKKGIYKKLWDKIQTNPERSLVKSTAEGWKKLENEEHIALSARKSGLTQNTNDKIQSDVILLPEEYFPSSFGLIMQQGAPYKRRFDRM</sequence>
<proteinExistence type="predicted"/>
<keyword evidence="11" id="KW-1185">Reference proteome</keyword>
<dbReference type="PANTHER" id="PTHR42643:SF24">
    <property type="entry name" value="IONOTROPIC RECEPTOR 60A"/>
    <property type="match status" value="1"/>
</dbReference>
<dbReference type="SMART" id="SM00079">
    <property type="entry name" value="PBPe"/>
    <property type="match status" value="1"/>
</dbReference>
<comment type="caution">
    <text evidence="10">The sequence shown here is derived from an EMBL/GenBank/DDBJ whole genome shotgun (WGS) entry which is preliminary data.</text>
</comment>
<evidence type="ECO:0000256" key="8">
    <source>
        <dbReference type="SAM" id="Phobius"/>
    </source>
</evidence>
<evidence type="ECO:0000256" key="3">
    <source>
        <dbReference type="ARBA" id="ARBA00022692"/>
    </source>
</evidence>
<dbReference type="InterPro" id="IPR001320">
    <property type="entry name" value="Iontro_rcpt_C"/>
</dbReference>
<dbReference type="EMBL" id="JAODUP010001693">
    <property type="protein sequence ID" value="KAK2139611.1"/>
    <property type="molecule type" value="Genomic_DNA"/>
</dbReference>
<dbReference type="PANTHER" id="PTHR42643">
    <property type="entry name" value="IONOTROPIC RECEPTOR 20A-RELATED"/>
    <property type="match status" value="1"/>
</dbReference>
<keyword evidence="5 8" id="KW-0472">Membrane</keyword>
<evidence type="ECO:0000313" key="10">
    <source>
        <dbReference type="EMBL" id="KAK2139611.1"/>
    </source>
</evidence>
<dbReference type="SUPFAM" id="SSF53850">
    <property type="entry name" value="Periplasmic binding protein-like II"/>
    <property type="match status" value="1"/>
</dbReference>
<dbReference type="GO" id="GO:0005886">
    <property type="term" value="C:plasma membrane"/>
    <property type="evidence" value="ECO:0007669"/>
    <property type="project" value="UniProtKB-SubCell"/>
</dbReference>
<comment type="subcellular location">
    <subcellularLocation>
        <location evidence="1">Cell membrane</location>
        <topology evidence="1">Multi-pass membrane protein</topology>
    </subcellularLocation>
</comment>
<evidence type="ECO:0000256" key="7">
    <source>
        <dbReference type="ARBA" id="ARBA00023180"/>
    </source>
</evidence>
<evidence type="ECO:0000256" key="4">
    <source>
        <dbReference type="ARBA" id="ARBA00022989"/>
    </source>
</evidence>
<dbReference type="InterPro" id="IPR052192">
    <property type="entry name" value="Insect_Ionotropic_Sensory_Rcpt"/>
</dbReference>
<evidence type="ECO:0000256" key="6">
    <source>
        <dbReference type="ARBA" id="ARBA00023170"/>
    </source>
</evidence>
<dbReference type="Gene3D" id="3.40.190.10">
    <property type="entry name" value="Periplasmic binding protein-like II"/>
    <property type="match status" value="2"/>
</dbReference>
<evidence type="ECO:0000256" key="2">
    <source>
        <dbReference type="ARBA" id="ARBA00022475"/>
    </source>
</evidence>
<name>A0AAD9IS24_9ANNE</name>
<evidence type="ECO:0000313" key="11">
    <source>
        <dbReference type="Proteomes" id="UP001208570"/>
    </source>
</evidence>
<feature type="transmembrane region" description="Helical" evidence="8">
    <location>
        <begin position="134"/>
        <end position="157"/>
    </location>
</feature>
<evidence type="ECO:0000256" key="1">
    <source>
        <dbReference type="ARBA" id="ARBA00004651"/>
    </source>
</evidence>
<feature type="domain" description="Ionotropic glutamate receptor C-terminal" evidence="9">
    <location>
        <begin position="49"/>
        <end position="293"/>
    </location>
</feature>
<dbReference type="AlphaFoldDB" id="A0AAD9IS24"/>
<evidence type="ECO:0000259" key="9">
    <source>
        <dbReference type="SMART" id="SM00079"/>
    </source>
</evidence>
<dbReference type="GO" id="GO:0050906">
    <property type="term" value="P:detection of stimulus involved in sensory perception"/>
    <property type="evidence" value="ECO:0007669"/>
    <property type="project" value="UniProtKB-ARBA"/>
</dbReference>
<feature type="transmembrane region" description="Helical" evidence="8">
    <location>
        <begin position="41"/>
        <end position="60"/>
    </location>
</feature>